<evidence type="ECO:0000313" key="2">
    <source>
        <dbReference type="EMBL" id="KAF2025096.1"/>
    </source>
</evidence>
<organism evidence="2 3">
    <name type="scientific">Setomelanomma holmii</name>
    <dbReference type="NCBI Taxonomy" id="210430"/>
    <lineage>
        <taxon>Eukaryota</taxon>
        <taxon>Fungi</taxon>
        <taxon>Dikarya</taxon>
        <taxon>Ascomycota</taxon>
        <taxon>Pezizomycotina</taxon>
        <taxon>Dothideomycetes</taxon>
        <taxon>Pleosporomycetidae</taxon>
        <taxon>Pleosporales</taxon>
        <taxon>Pleosporineae</taxon>
        <taxon>Phaeosphaeriaceae</taxon>
        <taxon>Setomelanomma</taxon>
    </lineage>
</organism>
<dbReference type="GO" id="GO:0003676">
    <property type="term" value="F:nucleic acid binding"/>
    <property type="evidence" value="ECO:0007669"/>
    <property type="project" value="InterPro"/>
</dbReference>
<dbReference type="InterPro" id="IPR036397">
    <property type="entry name" value="RNaseH_sf"/>
</dbReference>
<dbReference type="OrthoDB" id="5953249at2759"/>
<gene>
    <name evidence="2" type="ORF">EK21DRAFT_27247</name>
</gene>
<dbReference type="SUPFAM" id="SSF53098">
    <property type="entry name" value="Ribonuclease H-like"/>
    <property type="match status" value="1"/>
</dbReference>
<dbReference type="InterPro" id="IPR040151">
    <property type="entry name" value="Gfd2/YDR514C-like"/>
</dbReference>
<feature type="non-terminal residue" evidence="2">
    <location>
        <position position="1"/>
    </location>
</feature>
<sequence length="421" mass="47974">PTPVSELRSRFCHATDLEVLEHCMGINRIRMGSHQNPAVKDARDIADQLAPHTILLCVDTEHYTLNSDEMTEVGIAVMKRQHAAPISEADNYGDHGENLMKQANFCFYRFREKAHLPTTNAASLGPAGNRFGEARFVTFADARNHLRQIFVQPITNVRGLQRYNHPIVIMGHAVGHDREHLNGKDLGFHPDAVGTVVRYIDTQQVVRDTKRWKHPDNDIGLPKLVAALGFEHTDAHSAANDIGRTLMCAVLLAIPLNARRGCKRTADQVSNDFEHWSRNTFVGIGGTREYCCKCGSDHHMDSKCSATGMRCNNCINRGFDQQATTHISMHCPWVCDEVAAERLAWFADQPSHDEEKYKLTKARFSSRLQRFSHNAPRIPPEAPDEIAARRVWYDNERNVQRRSRIEYKIKPFVWWKRSYQS</sequence>
<dbReference type="PANTHER" id="PTHR28083:SF1">
    <property type="entry name" value="GOOD FOR FULL DBP5 ACTIVITY PROTEIN 2"/>
    <property type="match status" value="1"/>
</dbReference>
<proteinExistence type="predicted"/>
<name>A0A9P4LG11_9PLEO</name>
<dbReference type="Pfam" id="PF21762">
    <property type="entry name" value="DEDDh_C"/>
    <property type="match status" value="1"/>
</dbReference>
<keyword evidence="3" id="KW-1185">Reference proteome</keyword>
<dbReference type="Gene3D" id="3.30.420.10">
    <property type="entry name" value="Ribonuclease H-like superfamily/Ribonuclease H"/>
    <property type="match status" value="1"/>
</dbReference>
<dbReference type="EMBL" id="ML978275">
    <property type="protein sequence ID" value="KAF2025096.1"/>
    <property type="molecule type" value="Genomic_DNA"/>
</dbReference>
<feature type="domain" description="Gfd2/YDR514C-like C-terminal" evidence="1">
    <location>
        <begin position="54"/>
        <end position="250"/>
    </location>
</feature>
<dbReference type="PANTHER" id="PTHR28083">
    <property type="entry name" value="GOOD FOR FULL DBP5 ACTIVITY PROTEIN 2"/>
    <property type="match status" value="1"/>
</dbReference>
<feature type="non-terminal residue" evidence="2">
    <location>
        <position position="421"/>
    </location>
</feature>
<reference evidence="2" key="1">
    <citation type="journal article" date="2020" name="Stud. Mycol.">
        <title>101 Dothideomycetes genomes: a test case for predicting lifestyles and emergence of pathogens.</title>
        <authorList>
            <person name="Haridas S."/>
            <person name="Albert R."/>
            <person name="Binder M."/>
            <person name="Bloem J."/>
            <person name="Labutti K."/>
            <person name="Salamov A."/>
            <person name="Andreopoulos B."/>
            <person name="Baker S."/>
            <person name="Barry K."/>
            <person name="Bills G."/>
            <person name="Bluhm B."/>
            <person name="Cannon C."/>
            <person name="Castanera R."/>
            <person name="Culley D."/>
            <person name="Daum C."/>
            <person name="Ezra D."/>
            <person name="Gonzalez J."/>
            <person name="Henrissat B."/>
            <person name="Kuo A."/>
            <person name="Liang C."/>
            <person name="Lipzen A."/>
            <person name="Lutzoni F."/>
            <person name="Magnuson J."/>
            <person name="Mondo S."/>
            <person name="Nolan M."/>
            <person name="Ohm R."/>
            <person name="Pangilinan J."/>
            <person name="Park H.-J."/>
            <person name="Ramirez L."/>
            <person name="Alfaro M."/>
            <person name="Sun H."/>
            <person name="Tritt A."/>
            <person name="Yoshinaga Y."/>
            <person name="Zwiers L.-H."/>
            <person name="Turgeon B."/>
            <person name="Goodwin S."/>
            <person name="Spatafora J."/>
            <person name="Crous P."/>
            <person name="Grigoriev I."/>
        </authorList>
    </citation>
    <scope>NUCLEOTIDE SEQUENCE</scope>
    <source>
        <strain evidence="2">CBS 110217</strain>
    </source>
</reference>
<dbReference type="InterPro" id="IPR048519">
    <property type="entry name" value="Gfd2/YDR514C-like_C"/>
</dbReference>
<evidence type="ECO:0000313" key="3">
    <source>
        <dbReference type="Proteomes" id="UP000799777"/>
    </source>
</evidence>
<dbReference type="AlphaFoldDB" id="A0A9P4LG11"/>
<accession>A0A9P4LG11</accession>
<evidence type="ECO:0000259" key="1">
    <source>
        <dbReference type="Pfam" id="PF21762"/>
    </source>
</evidence>
<protein>
    <recommendedName>
        <fullName evidence="1">Gfd2/YDR514C-like C-terminal domain-containing protein</fullName>
    </recommendedName>
</protein>
<dbReference type="InterPro" id="IPR012337">
    <property type="entry name" value="RNaseH-like_sf"/>
</dbReference>
<comment type="caution">
    <text evidence="2">The sequence shown here is derived from an EMBL/GenBank/DDBJ whole genome shotgun (WGS) entry which is preliminary data.</text>
</comment>
<dbReference type="Proteomes" id="UP000799777">
    <property type="component" value="Unassembled WGS sequence"/>
</dbReference>
<dbReference type="GO" id="GO:0005634">
    <property type="term" value="C:nucleus"/>
    <property type="evidence" value="ECO:0007669"/>
    <property type="project" value="TreeGrafter"/>
</dbReference>